<name>A0A175JVY8_ENTHI</name>
<dbReference type="VEuPathDB" id="AmoebaDB:EHI8A_081550"/>
<keyword evidence="4 7" id="KW-1133">Transmembrane helix</keyword>
<evidence type="ECO:0000256" key="1">
    <source>
        <dbReference type="ARBA" id="ARBA00004141"/>
    </source>
</evidence>
<feature type="transmembrane region" description="Helical" evidence="7">
    <location>
        <begin position="49"/>
        <end position="70"/>
    </location>
</feature>
<feature type="transmembrane region" description="Helical" evidence="7">
    <location>
        <begin position="205"/>
        <end position="227"/>
    </location>
</feature>
<dbReference type="eggNOG" id="KOG1313">
    <property type="taxonomic scope" value="Eukaryota"/>
</dbReference>
<keyword evidence="2 7" id="KW-0808">Transferase</keyword>
<dbReference type="VEuPathDB" id="AmoebaDB:KM1_093340"/>
<dbReference type="AlphaFoldDB" id="A0A175JVY8"/>
<feature type="domain" description="Palmitoyltransferase DHHC" evidence="8">
    <location>
        <begin position="123"/>
        <end position="240"/>
    </location>
</feature>
<evidence type="ECO:0000256" key="3">
    <source>
        <dbReference type="ARBA" id="ARBA00022692"/>
    </source>
</evidence>
<evidence type="ECO:0000256" key="7">
    <source>
        <dbReference type="RuleBase" id="RU079119"/>
    </source>
</evidence>
<comment type="similarity">
    <text evidence="7">Belongs to the DHHC palmitoyltransferase family.</text>
</comment>
<evidence type="ECO:0000313" key="9">
    <source>
        <dbReference type="EMBL" id="GAT97652.1"/>
    </source>
</evidence>
<keyword evidence="5 7" id="KW-0472">Membrane</keyword>
<dbReference type="Proteomes" id="UP000078387">
    <property type="component" value="Unassembled WGS sequence"/>
</dbReference>
<feature type="transmembrane region" description="Helical" evidence="7">
    <location>
        <begin position="170"/>
        <end position="193"/>
    </location>
</feature>
<evidence type="ECO:0000256" key="2">
    <source>
        <dbReference type="ARBA" id="ARBA00022679"/>
    </source>
</evidence>
<dbReference type="GO" id="GO:0016020">
    <property type="term" value="C:membrane"/>
    <property type="evidence" value="ECO:0007669"/>
    <property type="project" value="UniProtKB-SubCell"/>
</dbReference>
<sequence length="296" mass="35715">MTEQQQNNQSSISIKDTKIADMENVEDTISRIEGLPGIVAKKILIVVKYLWVIIPCLLVITYVLCVYFIMKYFYFNWSWTERLFWFYFELHYTYYQIFWSFFKCHFVQPKEVDLGYERNLLYDSEEVCSICNKPRPARTHHCGFCKRCITKYDHHCSWMSACIGYHNAKYFFLFMVGCFRGMLICDTHLWYIWKMYYSNDTFPFWTTLILSLFFFNITMVMILQVLLNSICFSLNLTMMELVVYLGQCFKNKTIFISLPYYKSLSENWHEALHLPKHLPIILGFIPYDFKNKEHQE</sequence>
<organism evidence="9 10">
    <name type="scientific">Entamoeba histolytica</name>
    <dbReference type="NCBI Taxonomy" id="5759"/>
    <lineage>
        <taxon>Eukaryota</taxon>
        <taxon>Amoebozoa</taxon>
        <taxon>Evosea</taxon>
        <taxon>Archamoebae</taxon>
        <taxon>Mastigamoebida</taxon>
        <taxon>Entamoebidae</taxon>
        <taxon>Entamoeba</taxon>
    </lineage>
</organism>
<dbReference type="InterPro" id="IPR039859">
    <property type="entry name" value="PFA4/ZDH16/20/ERF2-like"/>
</dbReference>
<feature type="transmembrane region" description="Helical" evidence="7">
    <location>
        <begin position="82"/>
        <end position="102"/>
    </location>
</feature>
<dbReference type="VEuPathDB" id="AmoebaDB:EHI5A_080310"/>
<protein>
    <recommendedName>
        <fullName evidence="7">Palmitoyltransferase</fullName>
        <ecNumber evidence="7">2.3.1.225</ecNumber>
    </recommendedName>
</protein>
<dbReference type="Pfam" id="PF01529">
    <property type="entry name" value="DHHC"/>
    <property type="match status" value="1"/>
</dbReference>
<comment type="domain">
    <text evidence="7">The DHHC domain is required for palmitoyltransferase activity.</text>
</comment>
<dbReference type="EMBL" id="BDEQ01000001">
    <property type="protein sequence ID" value="GAT97652.1"/>
    <property type="molecule type" value="Genomic_DNA"/>
</dbReference>
<dbReference type="EC" id="2.3.1.225" evidence="7"/>
<dbReference type="PANTHER" id="PTHR12246">
    <property type="entry name" value="PALMITOYLTRANSFERASE ZDHHC16"/>
    <property type="match status" value="1"/>
</dbReference>
<evidence type="ECO:0000256" key="5">
    <source>
        <dbReference type="ARBA" id="ARBA00023136"/>
    </source>
</evidence>
<dbReference type="PROSITE" id="PS50216">
    <property type="entry name" value="DHHC"/>
    <property type="match status" value="1"/>
</dbReference>
<evidence type="ECO:0000256" key="4">
    <source>
        <dbReference type="ARBA" id="ARBA00022989"/>
    </source>
</evidence>
<comment type="subcellular location">
    <subcellularLocation>
        <location evidence="1">Membrane</location>
        <topology evidence="1">Multi-pass membrane protein</topology>
    </subcellularLocation>
</comment>
<keyword evidence="6 7" id="KW-0012">Acyltransferase</keyword>
<comment type="catalytic activity">
    <reaction evidence="7">
        <text>L-cysteinyl-[protein] + hexadecanoyl-CoA = S-hexadecanoyl-L-cysteinyl-[protein] + CoA</text>
        <dbReference type="Rhea" id="RHEA:36683"/>
        <dbReference type="Rhea" id="RHEA-COMP:10131"/>
        <dbReference type="Rhea" id="RHEA-COMP:11032"/>
        <dbReference type="ChEBI" id="CHEBI:29950"/>
        <dbReference type="ChEBI" id="CHEBI:57287"/>
        <dbReference type="ChEBI" id="CHEBI:57379"/>
        <dbReference type="ChEBI" id="CHEBI:74151"/>
        <dbReference type="EC" id="2.3.1.225"/>
    </reaction>
</comment>
<reference evidence="9 10" key="1">
    <citation type="submission" date="2016-05" db="EMBL/GenBank/DDBJ databases">
        <title>First whole genome sequencing of Entamoeba histolytica HM1:IMSS-clone-6.</title>
        <authorList>
            <person name="Mukherjee Avik.K."/>
            <person name="Izumyama S."/>
            <person name="Nakada-Tsukui K."/>
            <person name="Nozaki T."/>
        </authorList>
    </citation>
    <scope>NUCLEOTIDE SEQUENCE [LARGE SCALE GENOMIC DNA]</scope>
    <source>
        <strain evidence="9 10">HM1:IMSS clone 6</strain>
    </source>
</reference>
<dbReference type="VEuPathDB" id="AmoebaDB:EHI_047770"/>
<accession>A0A175JVY8</accession>
<dbReference type="GO" id="GO:0019706">
    <property type="term" value="F:protein-cysteine S-palmitoyltransferase activity"/>
    <property type="evidence" value="ECO:0007669"/>
    <property type="project" value="UniProtKB-EC"/>
</dbReference>
<proteinExistence type="inferred from homology"/>
<evidence type="ECO:0000259" key="8">
    <source>
        <dbReference type="Pfam" id="PF01529"/>
    </source>
</evidence>
<evidence type="ECO:0000313" key="10">
    <source>
        <dbReference type="Proteomes" id="UP000078387"/>
    </source>
</evidence>
<comment type="caution">
    <text evidence="9">The sequence shown here is derived from an EMBL/GenBank/DDBJ whole genome shotgun (WGS) entry which is preliminary data.</text>
</comment>
<keyword evidence="3 7" id="KW-0812">Transmembrane</keyword>
<evidence type="ECO:0000256" key="6">
    <source>
        <dbReference type="ARBA" id="ARBA00023315"/>
    </source>
</evidence>
<dbReference type="VEuPathDB" id="AmoebaDB:EHI7A_109870"/>
<dbReference type="InterPro" id="IPR001594">
    <property type="entry name" value="Palmitoyltrfase_DHHC"/>
</dbReference>
<gene>
    <name evidence="9" type="ORF">CL6EHI_047770</name>
</gene>